<keyword evidence="2" id="KW-0805">Transcription regulation</keyword>
<name>A0ABW3C843_SPHXN</name>
<accession>A0ABW3C843</accession>
<evidence type="ECO:0000256" key="2">
    <source>
        <dbReference type="ARBA" id="ARBA00023015"/>
    </source>
</evidence>
<feature type="domain" description="HTH lysR-type" evidence="5">
    <location>
        <begin position="6"/>
        <end position="63"/>
    </location>
</feature>
<dbReference type="InterPro" id="IPR036390">
    <property type="entry name" value="WH_DNA-bd_sf"/>
</dbReference>
<dbReference type="CDD" id="cd05466">
    <property type="entry name" value="PBP2_LTTR_substrate"/>
    <property type="match status" value="1"/>
</dbReference>
<dbReference type="Pfam" id="PF03466">
    <property type="entry name" value="LysR_substrate"/>
    <property type="match status" value="1"/>
</dbReference>
<dbReference type="Gene3D" id="1.10.10.10">
    <property type="entry name" value="Winged helix-like DNA-binding domain superfamily/Winged helix DNA-binding domain"/>
    <property type="match status" value="1"/>
</dbReference>
<proteinExistence type="inferred from homology"/>
<evidence type="ECO:0000313" key="6">
    <source>
        <dbReference type="EMBL" id="MFD0849766.1"/>
    </source>
</evidence>
<keyword evidence="7" id="KW-1185">Reference proteome</keyword>
<dbReference type="Pfam" id="PF00126">
    <property type="entry name" value="HTH_1"/>
    <property type="match status" value="1"/>
</dbReference>
<protein>
    <submittedName>
        <fullName evidence="6">LysR family transcriptional regulator</fullName>
    </submittedName>
</protein>
<keyword evidence="3" id="KW-0238">DNA-binding</keyword>
<evidence type="ECO:0000259" key="5">
    <source>
        <dbReference type="PROSITE" id="PS50931"/>
    </source>
</evidence>
<evidence type="ECO:0000313" key="7">
    <source>
        <dbReference type="Proteomes" id="UP001597124"/>
    </source>
</evidence>
<dbReference type="PROSITE" id="PS50931">
    <property type="entry name" value="HTH_LYSR"/>
    <property type="match status" value="1"/>
</dbReference>
<dbReference type="SUPFAM" id="SSF53850">
    <property type="entry name" value="Periplasmic binding protein-like II"/>
    <property type="match status" value="1"/>
</dbReference>
<dbReference type="Proteomes" id="UP001597124">
    <property type="component" value="Unassembled WGS sequence"/>
</dbReference>
<evidence type="ECO:0000256" key="3">
    <source>
        <dbReference type="ARBA" id="ARBA00023125"/>
    </source>
</evidence>
<dbReference type="EMBL" id="JBHTIK010000012">
    <property type="protein sequence ID" value="MFD0849766.1"/>
    <property type="molecule type" value="Genomic_DNA"/>
</dbReference>
<dbReference type="SUPFAM" id="SSF46785">
    <property type="entry name" value="Winged helix' DNA-binding domain"/>
    <property type="match status" value="1"/>
</dbReference>
<keyword evidence="4" id="KW-0804">Transcription</keyword>
<sequence length="293" mass="31754">MKTTNLTVAQLKALVTLADTGSFTLASERLHVTQPAISHAIRQIEEMLQQPLFERQRDRTTPNAAGLLAVKEARLALIHMERLEYAVKGQAALESGTLRLGCFASAAHWLFPSAVAEFARRYPSVDVHLIEAADDSCALAVMERRIDLGMVNLPCSNLWTLPIFDDNLCIVASSNFGTGGDLKQYENAPFLYPRGALEPLIEAAFVSAGFRPRIAMSVVAHSASLTLSLLKTCGGYTLMPYSAVADQDPALVVAPVTPGIVRRVAFAAPSQETISPAARAFLDILTELRPHIE</sequence>
<dbReference type="PANTHER" id="PTHR30419">
    <property type="entry name" value="HTH-TYPE TRANSCRIPTIONAL REGULATOR YBHD"/>
    <property type="match status" value="1"/>
</dbReference>
<evidence type="ECO:0000256" key="4">
    <source>
        <dbReference type="ARBA" id="ARBA00023163"/>
    </source>
</evidence>
<reference evidence="7" key="1">
    <citation type="journal article" date="2019" name="Int. J. Syst. Evol. Microbiol.">
        <title>The Global Catalogue of Microorganisms (GCM) 10K type strain sequencing project: providing services to taxonomists for standard genome sequencing and annotation.</title>
        <authorList>
            <consortium name="The Broad Institute Genomics Platform"/>
            <consortium name="The Broad Institute Genome Sequencing Center for Infectious Disease"/>
            <person name="Wu L."/>
            <person name="Ma J."/>
        </authorList>
    </citation>
    <scope>NUCLEOTIDE SEQUENCE [LARGE SCALE GENOMIC DNA]</scope>
    <source>
        <strain evidence="7">CCUG 52537</strain>
    </source>
</reference>
<dbReference type="InterPro" id="IPR000847">
    <property type="entry name" value="LysR_HTH_N"/>
</dbReference>
<organism evidence="6 7">
    <name type="scientific">Sphingosinicella xenopeptidilytica</name>
    <dbReference type="NCBI Taxonomy" id="364098"/>
    <lineage>
        <taxon>Bacteria</taxon>
        <taxon>Pseudomonadati</taxon>
        <taxon>Pseudomonadota</taxon>
        <taxon>Alphaproteobacteria</taxon>
        <taxon>Sphingomonadales</taxon>
        <taxon>Sphingosinicellaceae</taxon>
        <taxon>Sphingosinicella</taxon>
    </lineage>
</organism>
<dbReference type="InterPro" id="IPR050950">
    <property type="entry name" value="HTH-type_LysR_regulators"/>
</dbReference>
<evidence type="ECO:0000256" key="1">
    <source>
        <dbReference type="ARBA" id="ARBA00009437"/>
    </source>
</evidence>
<gene>
    <name evidence="6" type="ORF">ACFQ00_15635</name>
</gene>
<dbReference type="InterPro" id="IPR036388">
    <property type="entry name" value="WH-like_DNA-bd_sf"/>
</dbReference>
<dbReference type="RefSeq" id="WP_381492835.1">
    <property type="nucleotide sequence ID" value="NZ_JBHTIK010000012.1"/>
</dbReference>
<dbReference type="PRINTS" id="PR00039">
    <property type="entry name" value="HTHLYSR"/>
</dbReference>
<comment type="caution">
    <text evidence="6">The sequence shown here is derived from an EMBL/GenBank/DDBJ whole genome shotgun (WGS) entry which is preliminary data.</text>
</comment>
<dbReference type="Gene3D" id="3.40.190.290">
    <property type="match status" value="1"/>
</dbReference>
<comment type="similarity">
    <text evidence="1">Belongs to the LysR transcriptional regulatory family.</text>
</comment>
<dbReference type="InterPro" id="IPR005119">
    <property type="entry name" value="LysR_subst-bd"/>
</dbReference>